<proteinExistence type="predicted"/>
<accession>X1W235</accession>
<sequence>VQFDENKQYKFNLGIMNDGSHEDHAVSWTYALDLTKDVPPIISSYFIPIFLIICAVTIFL</sequence>
<feature type="transmembrane region" description="Helical" evidence="1">
    <location>
        <begin position="41"/>
        <end position="59"/>
    </location>
</feature>
<feature type="non-terminal residue" evidence="2">
    <location>
        <position position="1"/>
    </location>
</feature>
<keyword evidence="1" id="KW-1133">Transmembrane helix</keyword>
<protein>
    <submittedName>
        <fullName evidence="2">Uncharacterized protein</fullName>
    </submittedName>
</protein>
<gene>
    <name evidence="2" type="ORF">S12H4_62988</name>
</gene>
<organism evidence="2">
    <name type="scientific">marine sediment metagenome</name>
    <dbReference type="NCBI Taxonomy" id="412755"/>
    <lineage>
        <taxon>unclassified sequences</taxon>
        <taxon>metagenomes</taxon>
        <taxon>ecological metagenomes</taxon>
    </lineage>
</organism>
<evidence type="ECO:0000313" key="2">
    <source>
        <dbReference type="EMBL" id="GAJ23015.1"/>
    </source>
</evidence>
<name>X1W235_9ZZZZ</name>
<keyword evidence="1" id="KW-0472">Membrane</keyword>
<keyword evidence="1" id="KW-0812">Transmembrane</keyword>
<reference evidence="2" key="1">
    <citation type="journal article" date="2014" name="Front. Microbiol.">
        <title>High frequency of phylogenetically diverse reductive dehalogenase-homologous genes in deep subseafloor sedimentary metagenomes.</title>
        <authorList>
            <person name="Kawai M."/>
            <person name="Futagami T."/>
            <person name="Toyoda A."/>
            <person name="Takaki Y."/>
            <person name="Nishi S."/>
            <person name="Hori S."/>
            <person name="Arai W."/>
            <person name="Tsubouchi T."/>
            <person name="Morono Y."/>
            <person name="Uchiyama I."/>
            <person name="Ito T."/>
            <person name="Fujiyama A."/>
            <person name="Inagaki F."/>
            <person name="Takami H."/>
        </authorList>
    </citation>
    <scope>NUCLEOTIDE SEQUENCE</scope>
    <source>
        <strain evidence="2">Expedition CK06-06</strain>
    </source>
</reference>
<dbReference type="AlphaFoldDB" id="X1W235"/>
<comment type="caution">
    <text evidence="2">The sequence shown here is derived from an EMBL/GenBank/DDBJ whole genome shotgun (WGS) entry which is preliminary data.</text>
</comment>
<feature type="non-terminal residue" evidence="2">
    <location>
        <position position="60"/>
    </location>
</feature>
<evidence type="ECO:0000256" key="1">
    <source>
        <dbReference type="SAM" id="Phobius"/>
    </source>
</evidence>
<dbReference type="EMBL" id="BARW01042552">
    <property type="protein sequence ID" value="GAJ23015.1"/>
    <property type="molecule type" value="Genomic_DNA"/>
</dbReference>